<reference evidence="10 12" key="3">
    <citation type="submission" date="2016-10" db="EMBL/GenBank/DDBJ databases">
        <authorList>
            <person name="Varghese N."/>
            <person name="Submissions S."/>
        </authorList>
    </citation>
    <scope>NUCLEOTIDE SEQUENCE [LARGE SCALE GENOMIC DNA]</scope>
    <source>
        <strain evidence="10 12">ATCC 33218</strain>
    </source>
</reference>
<evidence type="ECO:0000259" key="8">
    <source>
        <dbReference type="Pfam" id="PF16822"/>
    </source>
</evidence>
<name>A0A098GKB6_LEGMI</name>
<dbReference type="HOGENOM" id="CLU_695980_0_0_6"/>
<keyword evidence="7" id="KW-1133">Transmembrane helix</keyword>
<comment type="pathway">
    <text evidence="2">Glycan biosynthesis; alginate biosynthesis.</text>
</comment>
<keyword evidence="7" id="KW-0812">Transmembrane</keyword>
<feature type="transmembrane region" description="Helical" evidence="7">
    <location>
        <begin position="32"/>
        <end position="51"/>
    </location>
</feature>
<accession>A0A098GKB6</accession>
<dbReference type="GO" id="GO:0042597">
    <property type="term" value="C:periplasmic space"/>
    <property type="evidence" value="ECO:0007669"/>
    <property type="project" value="UniProtKB-SubCell"/>
</dbReference>
<protein>
    <submittedName>
        <fullName evidence="9">Putative Alginate biosynthesis protein</fullName>
    </submittedName>
    <submittedName>
        <fullName evidence="10">SGNH hydrolase-like domain-containing protein, acetyltransferase AlgX</fullName>
    </submittedName>
</protein>
<dbReference type="GO" id="GO:0016740">
    <property type="term" value="F:transferase activity"/>
    <property type="evidence" value="ECO:0007669"/>
    <property type="project" value="UniProtKB-KW"/>
</dbReference>
<evidence type="ECO:0000256" key="2">
    <source>
        <dbReference type="ARBA" id="ARBA00005182"/>
    </source>
</evidence>
<dbReference type="SUPFAM" id="SSF52266">
    <property type="entry name" value="SGNH hydrolase"/>
    <property type="match status" value="1"/>
</dbReference>
<dbReference type="Proteomes" id="UP000032414">
    <property type="component" value="Chromosome I"/>
</dbReference>
<organism evidence="9 11">
    <name type="scientific">Legionella micdadei</name>
    <name type="common">Tatlockia micdadei</name>
    <dbReference type="NCBI Taxonomy" id="451"/>
    <lineage>
        <taxon>Bacteria</taxon>
        <taxon>Pseudomonadati</taxon>
        <taxon>Pseudomonadota</taxon>
        <taxon>Gammaproteobacteria</taxon>
        <taxon>Legionellales</taxon>
        <taxon>Legionellaceae</taxon>
        <taxon>Legionella</taxon>
    </lineage>
</organism>
<keyword evidence="4" id="KW-0732">Signal</keyword>
<evidence type="ECO:0000256" key="3">
    <source>
        <dbReference type="ARBA" id="ARBA00022679"/>
    </source>
</evidence>
<evidence type="ECO:0000313" key="12">
    <source>
        <dbReference type="Proteomes" id="UP000182998"/>
    </source>
</evidence>
<proteinExistence type="predicted"/>
<evidence type="ECO:0000256" key="1">
    <source>
        <dbReference type="ARBA" id="ARBA00004418"/>
    </source>
</evidence>
<gene>
    <name evidence="9" type="ORF">LMI_2703</name>
    <name evidence="10" type="ORF">SAMN02982997_02465</name>
</gene>
<evidence type="ECO:0000313" key="9">
    <source>
        <dbReference type="EMBL" id="CEG61956.1"/>
    </source>
</evidence>
<feature type="domain" description="AlgX/AlgJ SGNH hydrolase-like" evidence="8">
    <location>
        <begin position="121"/>
        <end position="269"/>
    </location>
</feature>
<evidence type="ECO:0000256" key="5">
    <source>
        <dbReference type="ARBA" id="ARBA00022764"/>
    </source>
</evidence>
<dbReference type="UniPathway" id="UPA00286"/>
<keyword evidence="7" id="KW-0472">Membrane</keyword>
<dbReference type="EMBL" id="LN614830">
    <property type="protein sequence ID" value="CEG61956.1"/>
    <property type="molecule type" value="Genomic_DNA"/>
</dbReference>
<keyword evidence="3" id="KW-0808">Transferase</keyword>
<evidence type="ECO:0000313" key="11">
    <source>
        <dbReference type="Proteomes" id="UP000032414"/>
    </source>
</evidence>
<dbReference type="KEGG" id="tmc:LMI_2703"/>
<dbReference type="OrthoDB" id="5657087at2"/>
<keyword evidence="5" id="KW-0574">Periplasm</keyword>
<keyword evidence="12" id="KW-1185">Reference proteome</keyword>
<evidence type="ECO:0000256" key="7">
    <source>
        <dbReference type="SAM" id="Phobius"/>
    </source>
</evidence>
<dbReference type="Proteomes" id="UP000182998">
    <property type="component" value="Unassembled WGS sequence"/>
</dbReference>
<dbReference type="Pfam" id="PF16822">
    <property type="entry name" value="ALGX"/>
    <property type="match status" value="1"/>
</dbReference>
<dbReference type="PATRIC" id="fig|451.8.peg.2563"/>
<evidence type="ECO:0000313" key="10">
    <source>
        <dbReference type="EMBL" id="SCY67539.1"/>
    </source>
</evidence>
<reference evidence="9" key="1">
    <citation type="submission" date="2014-09" db="EMBL/GenBank/DDBJ databases">
        <authorList>
            <person name="GOMEZ-VALERO Laura"/>
        </authorList>
    </citation>
    <scope>NUCLEOTIDE SEQUENCE</scope>
    <source>
        <strain evidence="9">ATCC33218</strain>
    </source>
</reference>
<evidence type="ECO:0000256" key="6">
    <source>
        <dbReference type="ARBA" id="ARBA00022841"/>
    </source>
</evidence>
<dbReference type="InterPro" id="IPR031811">
    <property type="entry name" value="ALGX/ALGJ_SGNH-like"/>
</dbReference>
<evidence type="ECO:0000256" key="4">
    <source>
        <dbReference type="ARBA" id="ARBA00022729"/>
    </source>
</evidence>
<dbReference type="RefSeq" id="WP_045100106.1">
    <property type="nucleotide sequence ID" value="NZ_CP020615.1"/>
</dbReference>
<sequence>MSIEHTSDELSRKESNNWLMSLREFLRAYRQFVPFFLIMIVLALPLNLFVIKQFARKFSIQTKQTQKLPDFTVEKFVNNTLQKEYETWFNDHNPLKSTFTKFNNQFYYSFFSTSLMFNSNIVIGKKGYLYEKIYTDQYANPSKIPYTQKQFDKWAADLQELADFFAKRGQKLIYLITPSKATFYPEYLPDSYTKIVTNPRPDYFLKIKALKNIDVPYIDASELMLANKQKPYGNLLFTRGGTHWTMLGAALAGQKIIDLISQQTQLPLPPLSFSYTVSNRPLGVDKDLLHLCKLLFPPKHYRVPYVTFNANEKPSPLKLAIIGGSFTHFFKELFTESNAFSKLDHYYYLILNHYQFSEKGKKVEIPINRNDPASYQDILDADIVILEENEILPYSNHFRELYYRLLGKFPT</sequence>
<comment type="subcellular location">
    <subcellularLocation>
        <location evidence="1">Periplasm</location>
    </subcellularLocation>
</comment>
<reference evidence="11" key="2">
    <citation type="submission" date="2014-09" db="EMBL/GenBank/DDBJ databases">
        <authorList>
            <person name="Gomez-Valero L."/>
        </authorList>
    </citation>
    <scope>NUCLEOTIDE SEQUENCE [LARGE SCALE GENOMIC DNA]</scope>
    <source>
        <strain evidence="11">ATCC33218</strain>
    </source>
</reference>
<dbReference type="AlphaFoldDB" id="A0A098GKB6"/>
<dbReference type="STRING" id="451.B6N58_02715"/>
<keyword evidence="6" id="KW-0016">Alginate biosynthesis</keyword>
<dbReference type="EMBL" id="FMVN01000013">
    <property type="protein sequence ID" value="SCY67539.1"/>
    <property type="molecule type" value="Genomic_DNA"/>
</dbReference>
<dbReference type="GO" id="GO:0042121">
    <property type="term" value="P:alginic acid biosynthetic process"/>
    <property type="evidence" value="ECO:0007669"/>
    <property type="project" value="UniProtKB-UniPathway"/>
</dbReference>